<keyword evidence="4" id="KW-1185">Reference proteome</keyword>
<feature type="transmembrane region" description="Helical" evidence="1">
    <location>
        <begin position="371"/>
        <end position="392"/>
    </location>
</feature>
<feature type="domain" description="VWFA" evidence="2">
    <location>
        <begin position="53"/>
        <end position="227"/>
    </location>
</feature>
<keyword evidence="1" id="KW-1133">Transmembrane helix</keyword>
<name>E0UMI6_GLOV7</name>
<dbReference type="OrthoDB" id="516926at2"/>
<dbReference type="AlphaFoldDB" id="E0UMI6"/>
<accession>E0UMI6</accession>
<dbReference type="SUPFAM" id="SSF53300">
    <property type="entry name" value="vWA-like"/>
    <property type="match status" value="1"/>
</dbReference>
<keyword evidence="1" id="KW-0472">Membrane</keyword>
<dbReference type="Proteomes" id="UP000008206">
    <property type="component" value="Plasmid Cy782202"/>
</dbReference>
<feature type="transmembrane region" description="Helical" evidence="1">
    <location>
        <begin position="320"/>
        <end position="339"/>
    </location>
</feature>
<dbReference type="InterPro" id="IPR002035">
    <property type="entry name" value="VWF_A"/>
</dbReference>
<gene>
    <name evidence="3" type="ordered locus">Cyan7822_6379</name>
</gene>
<keyword evidence="3" id="KW-0614">Plasmid</keyword>
<protein>
    <submittedName>
        <fullName evidence="3">von Willebrand factor type A</fullName>
    </submittedName>
</protein>
<dbReference type="HOGENOM" id="CLU_023168_0_0_3"/>
<sequence length="491" mass="52221">MRQMFKQMRRTISKPLLFGFYGAIGCLIAALLFGETLLYFTRLPPTLEKTPQEIVLLIDCSGSMDGNKLSEVKTAATSFVQRQDLITNRIAVMGFGSGVQLGTPLTSDVNVLQTAIANLYDGGGTMMDQALTAATDQLHNASASLESAIPSGENQHILLFTDGVAADPYNTLVAGQTAQNAQINIVAVATGDADTNFLSQLTGDPNLVFYANTGNFDAAFQAAEKAIYSKQLVESNASGNYGLVLGSLRIGGWTGLLALGTSLALIIGQNHYLHRRLLSFSELSLGITGGFLAGLIAGSSGQVIYTPVSEIPLLSLVGRVVGWTILGLLVGSGMSLFVPNLKLNRALIGGGMGGIAGAGGFLVATDYFGEIPARLIGAAILGFFIGLMIALIEQISSQARLIVHWSPKEQTSITLGEQPVILGSSNKAHVHLSQAQGFYPTTAKIYQEGASIIMQYDNEYGQAKGMKKLRHELKNGDRRQFGQLTLEIQIK</sequence>
<keyword evidence="1" id="KW-0812">Transmembrane</keyword>
<dbReference type="InterPro" id="IPR036465">
    <property type="entry name" value="vWFA_dom_sf"/>
</dbReference>
<organism evidence="3 4">
    <name type="scientific">Gloeothece verrucosa (strain PCC 7822)</name>
    <name type="common">Cyanothece sp. (strain PCC 7822)</name>
    <dbReference type="NCBI Taxonomy" id="497965"/>
    <lineage>
        <taxon>Bacteria</taxon>
        <taxon>Bacillati</taxon>
        <taxon>Cyanobacteriota</taxon>
        <taxon>Cyanophyceae</taxon>
        <taxon>Oscillatoriophycideae</taxon>
        <taxon>Chroococcales</taxon>
        <taxon>Aphanothecaceae</taxon>
        <taxon>Gloeothece</taxon>
        <taxon>Gloeothece verrucosa</taxon>
    </lineage>
</organism>
<geneLocation type="plasmid" evidence="3 4">
    <name>Cy782202</name>
</geneLocation>
<feature type="transmembrane region" description="Helical" evidence="1">
    <location>
        <begin position="346"/>
        <end position="365"/>
    </location>
</feature>
<dbReference type="PROSITE" id="PS51257">
    <property type="entry name" value="PROKAR_LIPOPROTEIN"/>
    <property type="match status" value="1"/>
</dbReference>
<dbReference type="InterPro" id="IPR050525">
    <property type="entry name" value="ECM_Assembly_Org"/>
</dbReference>
<dbReference type="PANTHER" id="PTHR24020:SF20">
    <property type="entry name" value="PH DOMAIN-CONTAINING PROTEIN"/>
    <property type="match status" value="1"/>
</dbReference>
<evidence type="ECO:0000313" key="4">
    <source>
        <dbReference type="Proteomes" id="UP000008206"/>
    </source>
</evidence>
<dbReference type="Pfam" id="PF00092">
    <property type="entry name" value="VWA"/>
    <property type="match status" value="1"/>
</dbReference>
<evidence type="ECO:0000259" key="2">
    <source>
        <dbReference type="PROSITE" id="PS50234"/>
    </source>
</evidence>
<dbReference type="Gene3D" id="3.40.50.410">
    <property type="entry name" value="von Willebrand factor, type A domain"/>
    <property type="match status" value="1"/>
</dbReference>
<dbReference type="SMART" id="SM00327">
    <property type="entry name" value="VWA"/>
    <property type="match status" value="1"/>
</dbReference>
<proteinExistence type="predicted"/>
<dbReference type="CDD" id="cd00198">
    <property type="entry name" value="vWFA"/>
    <property type="match status" value="1"/>
</dbReference>
<evidence type="ECO:0000256" key="1">
    <source>
        <dbReference type="SAM" id="Phobius"/>
    </source>
</evidence>
<feature type="transmembrane region" description="Helical" evidence="1">
    <location>
        <begin position="280"/>
        <end position="300"/>
    </location>
</feature>
<dbReference type="KEGG" id="cyj:Cyan7822_6379"/>
<feature type="transmembrane region" description="Helical" evidence="1">
    <location>
        <begin position="250"/>
        <end position="268"/>
    </location>
</feature>
<dbReference type="EMBL" id="CP002200">
    <property type="protein sequence ID" value="ADN18166.1"/>
    <property type="molecule type" value="Genomic_DNA"/>
</dbReference>
<evidence type="ECO:0000313" key="3">
    <source>
        <dbReference type="EMBL" id="ADN18166.1"/>
    </source>
</evidence>
<reference evidence="4" key="1">
    <citation type="journal article" date="2011" name="MBio">
        <title>Novel metabolic attributes of the genus Cyanothece, comprising a group of unicellular nitrogen-fixing Cyanobacteria.</title>
        <authorList>
            <person name="Bandyopadhyay A."/>
            <person name="Elvitigala T."/>
            <person name="Welsh E."/>
            <person name="Stockel J."/>
            <person name="Liberton M."/>
            <person name="Min H."/>
            <person name="Sherman L.A."/>
            <person name="Pakrasi H.B."/>
        </authorList>
    </citation>
    <scope>NUCLEOTIDE SEQUENCE [LARGE SCALE GENOMIC DNA]</scope>
    <source>
        <strain evidence="4">PCC 7822</strain>
        <plasmid evidence="4">Cy782202</plasmid>
    </source>
</reference>
<dbReference type="PROSITE" id="PS50234">
    <property type="entry name" value="VWFA"/>
    <property type="match status" value="1"/>
</dbReference>
<dbReference type="PANTHER" id="PTHR24020">
    <property type="entry name" value="COLLAGEN ALPHA"/>
    <property type="match status" value="1"/>
</dbReference>